<dbReference type="SUPFAM" id="SSF52266">
    <property type="entry name" value="SGNH hydrolase"/>
    <property type="match status" value="1"/>
</dbReference>
<dbReference type="AlphaFoldDB" id="A0A8B2NUC2"/>
<evidence type="ECO:0000313" key="2">
    <source>
        <dbReference type="EMBL" id="RAH99246.1"/>
    </source>
</evidence>
<dbReference type="InterPro" id="IPR036514">
    <property type="entry name" value="SGNH_hydro_sf"/>
</dbReference>
<dbReference type="RefSeq" id="WP_111349343.1">
    <property type="nucleotide sequence ID" value="NZ_QHHQ01000005.1"/>
</dbReference>
<name>A0A8B2NUC2_9HYPH</name>
<protein>
    <submittedName>
        <fullName evidence="2">Uncharacterized protein</fullName>
    </submittedName>
</protein>
<organism evidence="2 3">
    <name type="scientific">Acuticoccus sediminis</name>
    <dbReference type="NCBI Taxonomy" id="2184697"/>
    <lineage>
        <taxon>Bacteria</taxon>
        <taxon>Pseudomonadati</taxon>
        <taxon>Pseudomonadota</taxon>
        <taxon>Alphaproteobacteria</taxon>
        <taxon>Hyphomicrobiales</taxon>
        <taxon>Amorphaceae</taxon>
        <taxon>Acuticoccus</taxon>
    </lineage>
</organism>
<accession>A0A8B2NUC2</accession>
<dbReference type="Gene3D" id="3.40.50.1110">
    <property type="entry name" value="SGNH hydrolase"/>
    <property type="match status" value="1"/>
</dbReference>
<keyword evidence="3" id="KW-1185">Reference proteome</keyword>
<feature type="region of interest" description="Disordered" evidence="1">
    <location>
        <begin position="1"/>
        <end position="29"/>
    </location>
</feature>
<evidence type="ECO:0000313" key="3">
    <source>
        <dbReference type="Proteomes" id="UP000249590"/>
    </source>
</evidence>
<dbReference type="Proteomes" id="UP000249590">
    <property type="component" value="Unassembled WGS sequence"/>
</dbReference>
<comment type="caution">
    <text evidence="2">The sequence shown here is derived from an EMBL/GenBank/DDBJ whole genome shotgun (WGS) entry which is preliminary data.</text>
</comment>
<evidence type="ECO:0000256" key="1">
    <source>
        <dbReference type="SAM" id="MobiDB-lite"/>
    </source>
</evidence>
<gene>
    <name evidence="2" type="ORF">DLJ53_22140</name>
</gene>
<dbReference type="EMBL" id="QHHQ01000005">
    <property type="protein sequence ID" value="RAH99246.1"/>
    <property type="molecule type" value="Genomic_DNA"/>
</dbReference>
<sequence length="361" mass="39368">MTQHGEVKAAAGPSEPDAAPGASKTAGPDDGRKVLVVGFSNTLMFGYAPRLKQSFMEARDGIDFVRVGLGAQQPHVVPAFIRLAARLHGPFSHVLFEINTSAFTRHPLSSDELAVELLSDIVLTAQEVGAEPGFVILYRDYGDTRTIDFNALTRTFCAAHGVPVLDRAEGLLAERGEPFVRSILRDDVHTTPEGSRFIADEILPFLLDHIERPLTRRPLTPRFRRGYLDILDRLPTGTAVERMEASNLGLDYAVVNEGETLTVDLGRDVVALGLVYLYGPYGGQADLRFGADSAVQALVSMDRMSHVTRIAVHPFASHRGMTGRTLRVGNLRDLAEVVPLRGDKTPPVRQYVGPLLTLDPA</sequence>
<dbReference type="OrthoDB" id="7717001at2"/>
<reference evidence="2 3" key="1">
    <citation type="submission" date="2018-05" db="EMBL/GenBank/DDBJ databases">
        <title>Acuticoccus sediminis sp. nov., isolated from deep-sea sediment of Indian Ocean.</title>
        <authorList>
            <person name="Liu X."/>
            <person name="Lai Q."/>
            <person name="Du Y."/>
            <person name="Sun F."/>
            <person name="Zhang X."/>
            <person name="Wang S."/>
            <person name="Shao Z."/>
        </authorList>
    </citation>
    <scope>NUCLEOTIDE SEQUENCE [LARGE SCALE GENOMIC DNA]</scope>
    <source>
        <strain evidence="2 3">PTG4-2</strain>
    </source>
</reference>
<proteinExistence type="predicted"/>
<dbReference type="GO" id="GO:0016788">
    <property type="term" value="F:hydrolase activity, acting on ester bonds"/>
    <property type="evidence" value="ECO:0007669"/>
    <property type="project" value="UniProtKB-ARBA"/>
</dbReference>